<reference evidence="2" key="1">
    <citation type="submission" date="2016-11" db="EMBL/GenBank/DDBJ databases">
        <authorList>
            <person name="Varghese N."/>
            <person name="Submissions S."/>
        </authorList>
    </citation>
    <scope>NUCLEOTIDE SEQUENCE [LARGE SCALE GENOMIC DNA]</scope>
    <source>
        <strain evidence="2">DSM 27370</strain>
    </source>
</reference>
<dbReference type="RefSeq" id="WP_062183800.1">
    <property type="nucleotide sequence ID" value="NZ_BBXL01000023.1"/>
</dbReference>
<dbReference type="STRING" id="1346286.SAMN05444362_107202"/>
<gene>
    <name evidence="1" type="ORF">SAMN05444362_107202</name>
</gene>
<organism evidence="1 2">
    <name type="scientific">Dysgonomonas macrotermitis</name>
    <dbReference type="NCBI Taxonomy" id="1346286"/>
    <lineage>
        <taxon>Bacteria</taxon>
        <taxon>Pseudomonadati</taxon>
        <taxon>Bacteroidota</taxon>
        <taxon>Bacteroidia</taxon>
        <taxon>Bacteroidales</taxon>
        <taxon>Dysgonomonadaceae</taxon>
        <taxon>Dysgonomonas</taxon>
    </lineage>
</organism>
<name>A0A1M5CLH7_9BACT</name>
<dbReference type="EMBL" id="FQUC01000007">
    <property type="protein sequence ID" value="SHF55282.1"/>
    <property type="molecule type" value="Genomic_DNA"/>
</dbReference>
<dbReference type="OrthoDB" id="793442at2"/>
<keyword evidence="2" id="KW-1185">Reference proteome</keyword>
<dbReference type="Proteomes" id="UP000184480">
    <property type="component" value="Unassembled WGS sequence"/>
</dbReference>
<protein>
    <submittedName>
        <fullName evidence="1">Uncharacterized protein</fullName>
    </submittedName>
</protein>
<proteinExistence type="predicted"/>
<evidence type="ECO:0000313" key="1">
    <source>
        <dbReference type="EMBL" id="SHF55282.1"/>
    </source>
</evidence>
<accession>A0A1M5CLH7</accession>
<dbReference type="AlphaFoldDB" id="A0A1M5CLH7"/>
<sequence length="172" mass="20184">MKKVVFFTLFCVSAFICWSQNPKYNVPEEYSLVLPEDYSKYEPQILETIDWYLWRSVALDADRQKEASIFFMKWITGSPTVTVDIHIEFIKYTTETPGLLMPFIMGWVKYSLENNYSKDRVKACNAGIVTAVNYYNKNKGFLSENKEIKKYENLIKKNKLEKFISDVFSSAE</sequence>
<evidence type="ECO:0000313" key="2">
    <source>
        <dbReference type="Proteomes" id="UP000184480"/>
    </source>
</evidence>